<accession>A0ABQ7D4G4</accession>
<keyword evidence="2" id="KW-1185">Reference proteome</keyword>
<protein>
    <submittedName>
        <fullName evidence="1">Uncharacterized protein</fullName>
    </submittedName>
</protein>
<sequence length="305" mass="34652">MDLSISALTSKIEAIKGELVEIQSYIARRPEASLSIDRSNNISTEIHHRTSVNDATNRGRLVPKMSSHMSDTHYHGEEISAETYATLRRHQFNLESSTDTAYYKSIDTEVNRAQEGDYSIGSWADEHHHESFALETEIYAPGADKLQDSFTDEELLNMQSRDGTDQIRAEATWERTRFNHLIDRAIRPSIDTHHQQSVDNNPATSIDNHPILNNTVSEKDKFDNKSLTPDEFGIFRDPDGYAKAIDGRTLHVSRENIAYILQTANGADNLFMHQRSNLEQKATKEFYDTAGGIENSFIQRSRHPT</sequence>
<name>A0ABQ7D4G4_BRACR</name>
<evidence type="ECO:0000313" key="1">
    <source>
        <dbReference type="EMBL" id="KAF3566605.1"/>
    </source>
</evidence>
<dbReference type="Proteomes" id="UP000266723">
    <property type="component" value="Unassembled WGS sequence"/>
</dbReference>
<reference evidence="1 2" key="1">
    <citation type="journal article" date="2020" name="BMC Genomics">
        <title>Intraspecific diversification of the crop wild relative Brassica cretica Lam. using demographic model selection.</title>
        <authorList>
            <person name="Kioukis A."/>
            <person name="Michalopoulou V.A."/>
            <person name="Briers L."/>
            <person name="Pirintsos S."/>
            <person name="Studholme D.J."/>
            <person name="Pavlidis P."/>
            <person name="Sarris P.F."/>
        </authorList>
    </citation>
    <scope>NUCLEOTIDE SEQUENCE [LARGE SCALE GENOMIC DNA]</scope>
    <source>
        <strain evidence="2">cv. PFS-1207/04</strain>
    </source>
</reference>
<evidence type="ECO:0000313" key="2">
    <source>
        <dbReference type="Proteomes" id="UP000266723"/>
    </source>
</evidence>
<dbReference type="EMBL" id="QGKV02000759">
    <property type="protein sequence ID" value="KAF3566605.1"/>
    <property type="molecule type" value="Genomic_DNA"/>
</dbReference>
<proteinExistence type="predicted"/>
<gene>
    <name evidence="1" type="ORF">DY000_02014343</name>
</gene>
<comment type="caution">
    <text evidence="1">The sequence shown here is derived from an EMBL/GenBank/DDBJ whole genome shotgun (WGS) entry which is preliminary data.</text>
</comment>
<organism evidence="1 2">
    <name type="scientific">Brassica cretica</name>
    <name type="common">Mustard</name>
    <dbReference type="NCBI Taxonomy" id="69181"/>
    <lineage>
        <taxon>Eukaryota</taxon>
        <taxon>Viridiplantae</taxon>
        <taxon>Streptophyta</taxon>
        <taxon>Embryophyta</taxon>
        <taxon>Tracheophyta</taxon>
        <taxon>Spermatophyta</taxon>
        <taxon>Magnoliopsida</taxon>
        <taxon>eudicotyledons</taxon>
        <taxon>Gunneridae</taxon>
        <taxon>Pentapetalae</taxon>
        <taxon>rosids</taxon>
        <taxon>malvids</taxon>
        <taxon>Brassicales</taxon>
        <taxon>Brassicaceae</taxon>
        <taxon>Brassiceae</taxon>
        <taxon>Brassica</taxon>
    </lineage>
</organism>